<feature type="transmembrane region" description="Helical" evidence="7">
    <location>
        <begin position="151"/>
        <end position="167"/>
    </location>
</feature>
<dbReference type="RefSeq" id="WP_183792713.1">
    <property type="nucleotide sequence ID" value="NZ_JACIDU010000008.1"/>
</dbReference>
<name>A0A7W6K265_9HYPH</name>
<protein>
    <recommendedName>
        <fullName evidence="8">Acyltransferase 3 domain-containing protein</fullName>
    </recommendedName>
</protein>
<keyword evidence="5 7" id="KW-1133">Transmembrane helix</keyword>
<dbReference type="PANTHER" id="PTHR40074">
    <property type="entry name" value="O-ACETYLTRANSFERASE WECH"/>
    <property type="match status" value="1"/>
</dbReference>
<dbReference type="Pfam" id="PF01757">
    <property type="entry name" value="Acyl_transf_3"/>
    <property type="match status" value="1"/>
</dbReference>
<comment type="caution">
    <text evidence="9">The sequence shown here is derived from an EMBL/GenBank/DDBJ whole genome shotgun (WGS) entry which is preliminary data.</text>
</comment>
<feature type="transmembrane region" description="Helical" evidence="7">
    <location>
        <begin position="237"/>
        <end position="255"/>
    </location>
</feature>
<feature type="transmembrane region" description="Helical" evidence="7">
    <location>
        <begin position="74"/>
        <end position="92"/>
    </location>
</feature>
<reference evidence="9 10" key="1">
    <citation type="submission" date="2020-08" db="EMBL/GenBank/DDBJ databases">
        <title>Genomic Encyclopedia of Type Strains, Phase IV (KMG-IV): sequencing the most valuable type-strain genomes for metagenomic binning, comparative biology and taxonomic classification.</title>
        <authorList>
            <person name="Goeker M."/>
        </authorList>
    </citation>
    <scope>NUCLEOTIDE SEQUENCE [LARGE SCALE GENOMIC DNA]</scope>
    <source>
        <strain evidence="9 10">DSM 26385</strain>
    </source>
</reference>
<evidence type="ECO:0000313" key="9">
    <source>
        <dbReference type="EMBL" id="MBB4103830.1"/>
    </source>
</evidence>
<evidence type="ECO:0000256" key="1">
    <source>
        <dbReference type="ARBA" id="ARBA00004651"/>
    </source>
</evidence>
<dbReference type="GO" id="GO:0009246">
    <property type="term" value="P:enterobacterial common antigen biosynthetic process"/>
    <property type="evidence" value="ECO:0007669"/>
    <property type="project" value="TreeGrafter"/>
</dbReference>
<sequence length="338" mass="38092">MQFINNLRGVAILLIVFTHAISAVPQPGDVGYFLDYVLGNGTVVFMFIAGYLFSSTLDGYEYGPYLKNKFLSVILPYIFIATPAILTYLIGIKNGHGWIDLEWLRHNFNPVVQYFYILAMGAALGPLWFIPMVVLYFIASPAFKFITRSNLLIPAILLTTIIAFIVGRPPGNSNPLQSFVFYLPSYLLGIASHVHLQTLLKLKPISGWLLAGYLAIYIIFYFTVYDTTMVDGATSTMLFYLPLTVLLTVFFAQYLDRRNAILDMFARLSFFIFFIHGYFSALERAVLRRAGLITAIENPFIEVIVIIATFLAIIVMSLAVYVVLKLITRDKSRYIIGG</sequence>
<evidence type="ECO:0000313" key="10">
    <source>
        <dbReference type="Proteomes" id="UP000584824"/>
    </source>
</evidence>
<accession>A0A7W6K265</accession>
<evidence type="ECO:0000256" key="5">
    <source>
        <dbReference type="ARBA" id="ARBA00022989"/>
    </source>
</evidence>
<dbReference type="GO" id="GO:0016413">
    <property type="term" value="F:O-acetyltransferase activity"/>
    <property type="evidence" value="ECO:0007669"/>
    <property type="project" value="TreeGrafter"/>
</dbReference>
<feature type="transmembrane region" description="Helical" evidence="7">
    <location>
        <begin position="33"/>
        <end position="53"/>
    </location>
</feature>
<gene>
    <name evidence="9" type="ORF">GGQ66_002398</name>
</gene>
<dbReference type="PANTHER" id="PTHR40074:SF2">
    <property type="entry name" value="O-ACETYLTRANSFERASE WECH"/>
    <property type="match status" value="1"/>
</dbReference>
<keyword evidence="3" id="KW-1003">Cell membrane</keyword>
<keyword evidence="6 7" id="KW-0472">Membrane</keyword>
<evidence type="ECO:0000256" key="3">
    <source>
        <dbReference type="ARBA" id="ARBA00022475"/>
    </source>
</evidence>
<dbReference type="GO" id="GO:0005886">
    <property type="term" value="C:plasma membrane"/>
    <property type="evidence" value="ECO:0007669"/>
    <property type="project" value="UniProtKB-SubCell"/>
</dbReference>
<feature type="transmembrane region" description="Helical" evidence="7">
    <location>
        <begin position="264"/>
        <end position="281"/>
    </location>
</feature>
<dbReference type="InterPro" id="IPR002656">
    <property type="entry name" value="Acyl_transf_3_dom"/>
</dbReference>
<dbReference type="EMBL" id="JACIDU010000008">
    <property type="protein sequence ID" value="MBB4103830.1"/>
    <property type="molecule type" value="Genomic_DNA"/>
</dbReference>
<evidence type="ECO:0000256" key="4">
    <source>
        <dbReference type="ARBA" id="ARBA00022692"/>
    </source>
</evidence>
<feature type="transmembrane region" description="Helical" evidence="7">
    <location>
        <begin position="208"/>
        <end position="225"/>
    </location>
</feature>
<keyword evidence="10" id="KW-1185">Reference proteome</keyword>
<feature type="transmembrane region" description="Helical" evidence="7">
    <location>
        <begin position="301"/>
        <end position="324"/>
    </location>
</feature>
<comment type="subcellular location">
    <subcellularLocation>
        <location evidence="1">Cell membrane</location>
        <topology evidence="1">Multi-pass membrane protein</topology>
    </subcellularLocation>
</comment>
<feature type="transmembrane region" description="Helical" evidence="7">
    <location>
        <begin position="179"/>
        <end position="196"/>
    </location>
</feature>
<proteinExistence type="inferred from homology"/>
<evidence type="ECO:0000256" key="6">
    <source>
        <dbReference type="ARBA" id="ARBA00023136"/>
    </source>
</evidence>
<evidence type="ECO:0000256" key="2">
    <source>
        <dbReference type="ARBA" id="ARBA00007400"/>
    </source>
</evidence>
<dbReference type="Proteomes" id="UP000584824">
    <property type="component" value="Unassembled WGS sequence"/>
</dbReference>
<evidence type="ECO:0000256" key="7">
    <source>
        <dbReference type="SAM" id="Phobius"/>
    </source>
</evidence>
<feature type="domain" description="Acyltransferase 3" evidence="8">
    <location>
        <begin position="2"/>
        <end position="316"/>
    </location>
</feature>
<keyword evidence="4 7" id="KW-0812">Transmembrane</keyword>
<organism evidence="9 10">
    <name type="scientific">Allorhizobium borbori</name>
    <dbReference type="NCBI Taxonomy" id="485907"/>
    <lineage>
        <taxon>Bacteria</taxon>
        <taxon>Pseudomonadati</taxon>
        <taxon>Pseudomonadota</taxon>
        <taxon>Alphaproteobacteria</taxon>
        <taxon>Hyphomicrobiales</taxon>
        <taxon>Rhizobiaceae</taxon>
        <taxon>Rhizobium/Agrobacterium group</taxon>
        <taxon>Allorhizobium</taxon>
    </lineage>
</organism>
<comment type="similarity">
    <text evidence="2">Belongs to the acyltransferase 3 family.</text>
</comment>
<dbReference type="AlphaFoldDB" id="A0A7W6K265"/>
<evidence type="ECO:0000259" key="8">
    <source>
        <dbReference type="Pfam" id="PF01757"/>
    </source>
</evidence>
<feature type="transmembrane region" description="Helical" evidence="7">
    <location>
        <begin position="112"/>
        <end position="139"/>
    </location>
</feature>